<dbReference type="PaxDb" id="121845-A0A1S4EPE0"/>
<feature type="compositionally biased region" description="Low complexity" evidence="1">
    <location>
        <begin position="728"/>
        <end position="740"/>
    </location>
</feature>
<dbReference type="KEGG" id="dci:108253851"/>
<feature type="non-terminal residue" evidence="3">
    <location>
        <position position="953"/>
    </location>
</feature>
<feature type="compositionally biased region" description="Basic residues" evidence="1">
    <location>
        <begin position="579"/>
        <end position="595"/>
    </location>
</feature>
<protein>
    <submittedName>
        <fullName evidence="3">Uncharacterized protein</fullName>
    </submittedName>
</protein>
<evidence type="ECO:0000313" key="3">
    <source>
        <dbReference type="RefSeq" id="XP_017304041.2"/>
    </source>
</evidence>
<feature type="compositionally biased region" description="Polar residues" evidence="1">
    <location>
        <begin position="897"/>
        <end position="932"/>
    </location>
</feature>
<feature type="compositionally biased region" description="Polar residues" evidence="1">
    <location>
        <begin position="867"/>
        <end position="879"/>
    </location>
</feature>
<dbReference type="AlphaFoldDB" id="A0A1S4EPE0"/>
<dbReference type="GeneID" id="108253851"/>
<feature type="region of interest" description="Disordered" evidence="1">
    <location>
        <begin position="523"/>
        <end position="639"/>
    </location>
</feature>
<feature type="compositionally biased region" description="Polar residues" evidence="1">
    <location>
        <begin position="688"/>
        <end position="715"/>
    </location>
</feature>
<feature type="compositionally biased region" description="Basic and acidic residues" evidence="1">
    <location>
        <begin position="824"/>
        <end position="851"/>
    </location>
</feature>
<feature type="region of interest" description="Disordered" evidence="1">
    <location>
        <begin position="688"/>
        <end position="772"/>
    </location>
</feature>
<keyword evidence="2" id="KW-1185">Reference proteome</keyword>
<reference evidence="3" key="1">
    <citation type="submission" date="2025-08" db="UniProtKB">
        <authorList>
            <consortium name="RefSeq"/>
        </authorList>
    </citation>
    <scope>IDENTIFICATION</scope>
</reference>
<sequence>MEYWTFTNPFDKYTSSSTKKYDQPYPTFGRNAATISVGASRFKLFNKNWYNEYKHRVHKRDVFNSDSTAGHLVNTIMNYLTAAGNVYNTIMTVYFKCMYNYMRDMYSSSYLSPSHQHVQPDTDQDYMDAIERIKQWSQKISNISANSNLSFTILNEGYQQYTQYIALNWYTETYSDNRTQYFCDYGNDTYMLVNNKLQLFNKTLHQLVSFPDQNVTQPMTNDSIFLDVRTIEPPKLSWINSEELKKRNINVPDDEQYIIVKNLSDPFSMHRGSLNDIYGQKIPMSLYPSSNQTQKENIESSTNPANGNTFSLTLNQTVTDYPEDLLDKAADFVLSFYFKNTTMHEETTTDDYTEVTDCFDKFENAAIRFFKGSNNSTNSTPGNSRDITENLNWSNVSSTNKISLWDSSNDMKNSTTNKIVSTSMNPATMTGVKNNLPKKHNLPIDQRKIRAKRSLLSRCIKGLKLVGGVFRPVEKGVVNVLDDVFGPYSSSDIRSGQMNAVKYSFSKTNKLAYSRENILKNHETSVSLSSKERRAESKDESRFKSDSDKKELQTSKDNSLTTKINSAPYSVENSDNKATTKRSKKKKKHRKKHKKVDIFDTNERDQTKSDKHTNEIVKEKSTEDQTLPSFIKNPKFGDQDTSNTMFDNGAHHLDEQIGNTKFPDYNDAQNPYGRNQPFGNNTFQDYNDAQNPYGRNQPFGNQMGNNTFQDYNDPQNPYGRGNDGVANDGGDTIIDANNNDDNTDQRGNDGVANDGGDTIIDANNNNDDNTDQSTARQVIKIRLFRYCLTTKINSAPYSVENSDNKATTKRSKKKKKHRKKHKKVDIFDTNERDQTKSDKHTNEIVKEKSTEDQTLPSFIKNPKFGDQDTSNTMFDSNNGAHHLDEQIGNTKFPDYNDAQNPYGRNQPFGNNTFQDYNDAQNPYGRNQPFGNQMGNNTFQDFFFFFFPYGRNQP</sequence>
<evidence type="ECO:0000256" key="1">
    <source>
        <dbReference type="SAM" id="MobiDB-lite"/>
    </source>
</evidence>
<feature type="compositionally biased region" description="Basic and acidic residues" evidence="1">
    <location>
        <begin position="596"/>
        <end position="623"/>
    </location>
</feature>
<accession>A0A1S4EPE0</accession>
<feature type="region of interest" description="Disordered" evidence="1">
    <location>
        <begin position="797"/>
        <end position="932"/>
    </location>
</feature>
<name>A0A1S4EPE0_DIACI</name>
<feature type="compositionally biased region" description="Basic and acidic residues" evidence="1">
    <location>
        <begin position="530"/>
        <end position="554"/>
    </location>
</feature>
<organism evidence="2 3">
    <name type="scientific">Diaphorina citri</name>
    <name type="common">Asian citrus psyllid</name>
    <dbReference type="NCBI Taxonomy" id="121845"/>
    <lineage>
        <taxon>Eukaryota</taxon>
        <taxon>Metazoa</taxon>
        <taxon>Ecdysozoa</taxon>
        <taxon>Arthropoda</taxon>
        <taxon>Hexapoda</taxon>
        <taxon>Insecta</taxon>
        <taxon>Pterygota</taxon>
        <taxon>Neoptera</taxon>
        <taxon>Paraneoptera</taxon>
        <taxon>Hemiptera</taxon>
        <taxon>Sternorrhyncha</taxon>
        <taxon>Psylloidea</taxon>
        <taxon>Psyllidae</taxon>
        <taxon>Diaphorininae</taxon>
        <taxon>Diaphorina</taxon>
    </lineage>
</organism>
<feature type="compositionally biased region" description="Basic residues" evidence="1">
    <location>
        <begin position="807"/>
        <end position="823"/>
    </location>
</feature>
<proteinExistence type="predicted"/>
<feature type="compositionally biased region" description="Polar residues" evidence="1">
    <location>
        <begin position="555"/>
        <end position="577"/>
    </location>
</feature>
<dbReference type="RefSeq" id="XP_017304041.2">
    <property type="nucleotide sequence ID" value="XM_017448552.2"/>
</dbReference>
<evidence type="ECO:0000313" key="2">
    <source>
        <dbReference type="Proteomes" id="UP000079169"/>
    </source>
</evidence>
<dbReference type="Proteomes" id="UP000079169">
    <property type="component" value="Unplaced"/>
</dbReference>
<feature type="compositionally biased region" description="Low complexity" evidence="1">
    <location>
        <begin position="754"/>
        <end position="767"/>
    </location>
</feature>
<gene>
    <name evidence="3" type="primary">LOC108253851</name>
</gene>